<dbReference type="KEGG" id="fri:FraEuI1c_6638"/>
<dbReference type="SUPFAM" id="SSF48452">
    <property type="entry name" value="TPR-like"/>
    <property type="match status" value="3"/>
</dbReference>
<dbReference type="Pfam" id="PF13374">
    <property type="entry name" value="TPR_10"/>
    <property type="match status" value="4"/>
</dbReference>
<dbReference type="eggNOG" id="COG0457">
    <property type="taxonomic scope" value="Bacteria"/>
</dbReference>
<dbReference type="InParanoid" id="E3JAY7"/>
<evidence type="ECO:0000313" key="2">
    <source>
        <dbReference type="Proteomes" id="UP000002484"/>
    </source>
</evidence>
<keyword evidence="2" id="KW-1185">Reference proteome</keyword>
<dbReference type="Proteomes" id="UP000002484">
    <property type="component" value="Chromosome"/>
</dbReference>
<dbReference type="AlphaFoldDB" id="E3JAY7"/>
<dbReference type="SUPFAM" id="SSF52540">
    <property type="entry name" value="P-loop containing nucleoside triphosphate hydrolases"/>
    <property type="match status" value="1"/>
</dbReference>
<dbReference type="InterPro" id="IPR027417">
    <property type="entry name" value="P-loop_NTPase"/>
</dbReference>
<dbReference type="RefSeq" id="WP_013427719.1">
    <property type="nucleotide sequence ID" value="NC_014666.1"/>
</dbReference>
<reference evidence="1 2" key="1">
    <citation type="submission" date="2010-10" db="EMBL/GenBank/DDBJ databases">
        <title>Complete sequence of Frankia sp. EuI1c.</title>
        <authorList>
            <consortium name="US DOE Joint Genome Institute"/>
            <person name="Lucas S."/>
            <person name="Copeland A."/>
            <person name="Lapidus A."/>
            <person name="Cheng J.-F."/>
            <person name="Bruce D."/>
            <person name="Goodwin L."/>
            <person name="Pitluck S."/>
            <person name="Chertkov O."/>
            <person name="Detter J.C."/>
            <person name="Han C."/>
            <person name="Tapia R."/>
            <person name="Land M."/>
            <person name="Hauser L."/>
            <person name="Jeffries C."/>
            <person name="Kyrpides N."/>
            <person name="Ivanova N."/>
            <person name="Mikhailova N."/>
            <person name="Beauchemin N."/>
            <person name="Sen A."/>
            <person name="Sur S.A."/>
            <person name="Gtari M."/>
            <person name="Wall L."/>
            <person name="Tisa L."/>
            <person name="Woyke T."/>
        </authorList>
    </citation>
    <scope>NUCLEOTIDE SEQUENCE [LARGE SCALE GENOMIC DNA]</scope>
    <source>
        <strain evidence="2">DSM 45817 / CECT 9037 / EuI1c</strain>
    </source>
</reference>
<name>E3JAY7_PSEI1</name>
<dbReference type="EMBL" id="CP002299">
    <property type="protein sequence ID" value="ADP84608.1"/>
    <property type="molecule type" value="Genomic_DNA"/>
</dbReference>
<dbReference type="Gene3D" id="3.40.50.300">
    <property type="entry name" value="P-loop containing nucleotide triphosphate hydrolases"/>
    <property type="match status" value="1"/>
</dbReference>
<dbReference type="InterPro" id="IPR053137">
    <property type="entry name" value="NLR-like"/>
</dbReference>
<protein>
    <submittedName>
        <fullName evidence="1">NB-ARC domain protein</fullName>
    </submittedName>
</protein>
<accession>E3JAY7</accession>
<evidence type="ECO:0000313" key="1">
    <source>
        <dbReference type="EMBL" id="ADP84608.1"/>
    </source>
</evidence>
<organism evidence="1 2">
    <name type="scientific">Pseudofrankia inefficax (strain DSM 45817 / CECT 9037 / DDB 130130 / EuI1c)</name>
    <name type="common">Frankia inefficax</name>
    <dbReference type="NCBI Taxonomy" id="298654"/>
    <lineage>
        <taxon>Bacteria</taxon>
        <taxon>Bacillati</taxon>
        <taxon>Actinomycetota</taxon>
        <taxon>Actinomycetes</taxon>
        <taxon>Frankiales</taxon>
        <taxon>Frankiaceae</taxon>
        <taxon>Pseudofrankia</taxon>
    </lineage>
</organism>
<dbReference type="NCBIfam" id="NF040586">
    <property type="entry name" value="FxSxx_TPR"/>
    <property type="match status" value="1"/>
</dbReference>
<dbReference type="STRING" id="298654.FraEuI1c_6638"/>
<dbReference type="Pfam" id="PF13424">
    <property type="entry name" value="TPR_12"/>
    <property type="match status" value="1"/>
</dbReference>
<dbReference type="PANTHER" id="PTHR46082:SF6">
    <property type="entry name" value="AAA+ ATPASE DOMAIN-CONTAINING PROTEIN-RELATED"/>
    <property type="match status" value="1"/>
</dbReference>
<dbReference type="PANTHER" id="PTHR46082">
    <property type="entry name" value="ATP/GTP-BINDING PROTEIN-RELATED"/>
    <property type="match status" value="1"/>
</dbReference>
<sequence>MAVVEPRDLPVRAVPVVWGNVPQRNKNFTGRQTLLEKLRANMTSDGMALLPHALQGLGGVGKTQLAVEYAYRFAHDYQVVWWIPADQAALARAALAALATRLGITGATRIEDAVSAVLDALRRGEPFGHWLLIFDNADQPETIRELMPHGPGHVLVTSRNHRWHSMVDTVEVNVFSQAESLEFLTRRVPGIDEGDAKRLAEELGDLPLALEQAGALQAETGMSVDDYLGLLARATTEVLQENPPSDYPVPVAAAWSLSMARLRDQMPFALEILRRCAFFGPEPISRELLVLGRYVLDPPLRDLVADPIMMSRATRELGRYALARIDNHRRTLQVHRLIQRLIQDELDDDVAAGIRNEVHAMLAAATPDDADAEERWPDFELVLPHVEPSGAVASRRPEVRRLVSNVVGYFYNVGDTLGSLSLADEALAQWIYDDGSAESRAVLELNRRKSAGLWALGRYAEAYELRRTTLDLMRRVLGEDDEETLRITNGHGADLRARGEFDTARSLDEDSLARHRRVFGEDHPETFRASNNLAVDLELTSDYRAAYEADEKTRQDRLDFYGRDDNILVIFSMNAVARDLRQLGRYHQARDLAEQAYLLFQDVVARNVLRENHAWVLLQAKDLSVARRMAGDFAAALELARDVHERYVRDFTSTHPDTLAAAINLGNALRRTGDLDGAAVLIEQTVDGYRRALGEGHPFTHASILNLAIIQRQIASRTGDLGRVEVARTALQSAMESLTATVGPDHHYTLTCASSLATAHADLGEVEEARALGEQVLPMLRVVLGEDHPHTLMCAANLTLDLRAQQRDHEADELLADTLLRYRAVLGEDHPDVLEVADGVRVDFVFEPSPL</sequence>
<proteinExistence type="predicted"/>
<gene>
    <name evidence="1" type="ordered locus">FraEuI1c_6638</name>
</gene>
<dbReference type="OrthoDB" id="580767at2"/>
<dbReference type="Gene3D" id="1.25.40.10">
    <property type="entry name" value="Tetratricopeptide repeat domain"/>
    <property type="match status" value="3"/>
</dbReference>
<dbReference type="HOGENOM" id="CLU_000288_125_8_11"/>
<dbReference type="InterPro" id="IPR011990">
    <property type="entry name" value="TPR-like_helical_dom_sf"/>
</dbReference>